<evidence type="ECO:0000313" key="2">
    <source>
        <dbReference type="Proteomes" id="UP000199399"/>
    </source>
</evidence>
<dbReference type="EMBL" id="FNBP01000001">
    <property type="protein sequence ID" value="SDF11330.1"/>
    <property type="molecule type" value="Genomic_DNA"/>
</dbReference>
<name>A0A1G7IF01_9RHOB</name>
<proteinExistence type="predicted"/>
<evidence type="ECO:0000313" key="1">
    <source>
        <dbReference type="EMBL" id="SDF11330.1"/>
    </source>
</evidence>
<dbReference type="STRING" id="218672.SAMN04489759_101379"/>
<dbReference type="AlphaFoldDB" id="A0A1G7IF01"/>
<dbReference type="InterPro" id="IPR026286">
    <property type="entry name" value="MaiA/AMDase"/>
</dbReference>
<reference evidence="2" key="1">
    <citation type="submission" date="2016-10" db="EMBL/GenBank/DDBJ databases">
        <authorList>
            <person name="Varghese N."/>
            <person name="Submissions S."/>
        </authorList>
    </citation>
    <scope>NUCLEOTIDE SEQUENCE [LARGE SCALE GENOMIC DNA]</scope>
    <source>
        <strain evidence="2">DSM 16477</strain>
    </source>
</reference>
<dbReference type="PANTHER" id="PTHR40267">
    <property type="entry name" value="BLR3294 PROTEIN"/>
    <property type="match status" value="1"/>
</dbReference>
<gene>
    <name evidence="1" type="ORF">SAMN04489759_101379</name>
</gene>
<keyword evidence="1" id="KW-0413">Isomerase</keyword>
<dbReference type="RefSeq" id="WP_167356358.1">
    <property type="nucleotide sequence ID" value="NZ_FNBP01000001.1"/>
</dbReference>
<dbReference type="Gene3D" id="3.40.50.12500">
    <property type="match status" value="1"/>
</dbReference>
<dbReference type="GO" id="GO:0016853">
    <property type="term" value="F:isomerase activity"/>
    <property type="evidence" value="ECO:0007669"/>
    <property type="project" value="UniProtKB-KW"/>
</dbReference>
<dbReference type="Proteomes" id="UP000199399">
    <property type="component" value="Unassembled WGS sequence"/>
</dbReference>
<dbReference type="PIRSF" id="PIRSF015736">
    <property type="entry name" value="MI"/>
    <property type="match status" value="1"/>
</dbReference>
<dbReference type="PANTHER" id="PTHR40267:SF1">
    <property type="entry name" value="BLR3294 PROTEIN"/>
    <property type="match status" value="1"/>
</dbReference>
<sequence>MASPVESERLDCRLREDDPVRLGAMLLSTDMTFERDAARLIDPAQAALHAARIAFENPTTPERLRAMTPDLARTASLLVPGVKLSAVAFCCTSASVAIGNPAVREAIGEGLPGVPVITPASAAIAGFAALGVKRVAMLTPYLPDTAAPLAAYFNDQGLEVMRNGAFGLEDDRDMARIDDESIIEGAAALDGAEVEAFFLSCTSLRGVDVIDRIEARLGKPVVTSNQALCWALQRMGGLTGRPDGYGRLFDCDMPAAHAQGIIP</sequence>
<dbReference type="Pfam" id="PF17645">
    <property type="entry name" value="Amdase"/>
    <property type="match status" value="1"/>
</dbReference>
<organism evidence="1 2">
    <name type="scientific">Sulfitobacter delicatus</name>
    <dbReference type="NCBI Taxonomy" id="218672"/>
    <lineage>
        <taxon>Bacteria</taxon>
        <taxon>Pseudomonadati</taxon>
        <taxon>Pseudomonadota</taxon>
        <taxon>Alphaproteobacteria</taxon>
        <taxon>Rhodobacterales</taxon>
        <taxon>Roseobacteraceae</taxon>
        <taxon>Sulfitobacter</taxon>
    </lineage>
</organism>
<protein>
    <submittedName>
        <fullName evidence="1">Maleate isomerase</fullName>
    </submittedName>
</protein>
<keyword evidence="2" id="KW-1185">Reference proteome</keyword>
<accession>A0A1G7IF01</accession>
<dbReference type="InterPro" id="IPR053714">
    <property type="entry name" value="Iso_Racemase_Enz_sf"/>
</dbReference>